<dbReference type="GO" id="GO:0044716">
    <property type="term" value="F:8-oxo-GDP phosphatase activity"/>
    <property type="evidence" value="ECO:0007669"/>
    <property type="project" value="TreeGrafter"/>
</dbReference>
<evidence type="ECO:0000256" key="6">
    <source>
        <dbReference type="ARBA" id="ARBA00022763"/>
    </source>
</evidence>
<dbReference type="STRING" id="84029.CROST_45870"/>
<evidence type="ECO:0000313" key="13">
    <source>
        <dbReference type="EMBL" id="URZ12940.1"/>
    </source>
</evidence>
<gene>
    <name evidence="13" type="primary">nudG_2</name>
    <name evidence="13" type="ORF">CROST_036860</name>
</gene>
<dbReference type="InterPro" id="IPR047127">
    <property type="entry name" value="MutT-like"/>
</dbReference>
<evidence type="ECO:0000256" key="2">
    <source>
        <dbReference type="ARBA" id="ARBA00005582"/>
    </source>
</evidence>
<dbReference type="PROSITE" id="PS00893">
    <property type="entry name" value="NUDIX_BOX"/>
    <property type="match status" value="1"/>
</dbReference>
<comment type="similarity">
    <text evidence="2 12">Belongs to the Nudix hydrolase family.</text>
</comment>
<evidence type="ECO:0000256" key="1">
    <source>
        <dbReference type="ARBA" id="ARBA00001946"/>
    </source>
</evidence>
<keyword evidence="5" id="KW-0479">Metal-binding</keyword>
<evidence type="ECO:0000256" key="3">
    <source>
        <dbReference type="ARBA" id="ARBA00022457"/>
    </source>
</evidence>
<dbReference type="GO" id="GO:0006281">
    <property type="term" value="P:DNA repair"/>
    <property type="evidence" value="ECO:0007669"/>
    <property type="project" value="UniProtKB-KW"/>
</dbReference>
<keyword evidence="7 12" id="KW-0378">Hydrolase</keyword>
<dbReference type="InterPro" id="IPR015797">
    <property type="entry name" value="NUDIX_hydrolase-like_dom_sf"/>
</dbReference>
<dbReference type="GO" id="GO:0044715">
    <property type="term" value="F:8-oxo-dGDP phosphatase activity"/>
    <property type="evidence" value="ECO:0007669"/>
    <property type="project" value="TreeGrafter"/>
</dbReference>
<dbReference type="InterPro" id="IPR020084">
    <property type="entry name" value="NUDIX_hydrolase_CS"/>
</dbReference>
<comment type="catalytic activity">
    <reaction evidence="10">
        <text>8-oxo-dGTP + H2O = 8-oxo-dGMP + diphosphate + H(+)</text>
        <dbReference type="Rhea" id="RHEA:31575"/>
        <dbReference type="ChEBI" id="CHEBI:15377"/>
        <dbReference type="ChEBI" id="CHEBI:15378"/>
        <dbReference type="ChEBI" id="CHEBI:33019"/>
        <dbReference type="ChEBI" id="CHEBI:63224"/>
        <dbReference type="ChEBI" id="CHEBI:77896"/>
        <dbReference type="EC" id="3.6.1.55"/>
    </reaction>
</comment>
<evidence type="ECO:0000256" key="10">
    <source>
        <dbReference type="ARBA" id="ARBA00035861"/>
    </source>
</evidence>
<comment type="cofactor">
    <cofactor evidence="1">
        <name>Mg(2+)</name>
        <dbReference type="ChEBI" id="CHEBI:18420"/>
    </cofactor>
</comment>
<dbReference type="KEGG" id="crw:CROST_036860"/>
<evidence type="ECO:0000313" key="14">
    <source>
        <dbReference type="Proteomes" id="UP000190951"/>
    </source>
</evidence>
<evidence type="ECO:0000256" key="9">
    <source>
        <dbReference type="ARBA" id="ARBA00023204"/>
    </source>
</evidence>
<dbReference type="SUPFAM" id="SSF55811">
    <property type="entry name" value="Nudix"/>
    <property type="match status" value="1"/>
</dbReference>
<dbReference type="PRINTS" id="PR00502">
    <property type="entry name" value="NUDIXFAMILY"/>
</dbReference>
<dbReference type="InterPro" id="IPR000086">
    <property type="entry name" value="NUDIX_hydrolase_dom"/>
</dbReference>
<accession>A0A1S8KX84</accession>
<evidence type="ECO:0000256" key="12">
    <source>
        <dbReference type="RuleBase" id="RU003476"/>
    </source>
</evidence>
<dbReference type="GO" id="GO:0035539">
    <property type="term" value="F:8-oxo-7,8-dihydrodeoxyguanosine triphosphate pyrophosphatase activity"/>
    <property type="evidence" value="ECO:0007669"/>
    <property type="project" value="UniProtKB-EC"/>
</dbReference>
<dbReference type="Proteomes" id="UP000190951">
    <property type="component" value="Chromosome"/>
</dbReference>
<dbReference type="EMBL" id="CP096983">
    <property type="protein sequence ID" value="URZ12940.1"/>
    <property type="molecule type" value="Genomic_DNA"/>
</dbReference>
<dbReference type="PANTHER" id="PTHR47707:SF1">
    <property type="entry name" value="NUDIX HYDROLASE FAMILY PROTEIN"/>
    <property type="match status" value="1"/>
</dbReference>
<evidence type="ECO:0000256" key="11">
    <source>
        <dbReference type="ARBA" id="ARBA00038905"/>
    </source>
</evidence>
<dbReference type="GO" id="GO:0008413">
    <property type="term" value="F:8-oxo-7,8-dihydroguanosine triphosphate pyrophosphatase activity"/>
    <property type="evidence" value="ECO:0007669"/>
    <property type="project" value="TreeGrafter"/>
</dbReference>
<evidence type="ECO:0000256" key="8">
    <source>
        <dbReference type="ARBA" id="ARBA00022842"/>
    </source>
</evidence>
<protein>
    <recommendedName>
        <fullName evidence="11">8-oxo-dGTP diphosphatase</fullName>
        <ecNumber evidence="11">3.6.1.55</ecNumber>
    </recommendedName>
</protein>
<dbReference type="RefSeq" id="WP_077834224.1">
    <property type="nucleotide sequence ID" value="NZ_CP096983.1"/>
</dbReference>
<dbReference type="EC" id="3.6.1.55" evidence="11"/>
<keyword evidence="9" id="KW-0234">DNA repair</keyword>
<dbReference type="Gene3D" id="3.90.79.10">
    <property type="entry name" value="Nucleoside Triphosphate Pyrophosphohydrolase"/>
    <property type="match status" value="1"/>
</dbReference>
<keyword evidence="14" id="KW-1185">Reference proteome</keyword>
<keyword evidence="4" id="KW-0235">DNA replication</keyword>
<dbReference type="InterPro" id="IPR020476">
    <property type="entry name" value="Nudix_hydrolase"/>
</dbReference>
<dbReference type="AlphaFoldDB" id="A0A1S8KX84"/>
<keyword evidence="3" id="KW-0515">Mutator protein</keyword>
<dbReference type="GO" id="GO:0006260">
    <property type="term" value="P:DNA replication"/>
    <property type="evidence" value="ECO:0007669"/>
    <property type="project" value="UniProtKB-KW"/>
</dbReference>
<evidence type="ECO:0000256" key="7">
    <source>
        <dbReference type="ARBA" id="ARBA00022801"/>
    </source>
</evidence>
<dbReference type="GO" id="GO:0046872">
    <property type="term" value="F:metal ion binding"/>
    <property type="evidence" value="ECO:0007669"/>
    <property type="project" value="UniProtKB-KW"/>
</dbReference>
<evidence type="ECO:0000256" key="4">
    <source>
        <dbReference type="ARBA" id="ARBA00022705"/>
    </source>
</evidence>
<reference evidence="13 14" key="1">
    <citation type="submission" date="2022-04" db="EMBL/GenBank/DDBJ databases">
        <title>Genome sequence of C. roseum typestrain.</title>
        <authorList>
            <person name="Poehlein A."/>
            <person name="Schoch T."/>
            <person name="Duerre P."/>
            <person name="Daniel R."/>
        </authorList>
    </citation>
    <scope>NUCLEOTIDE SEQUENCE [LARGE SCALE GENOMIC DNA]</scope>
    <source>
        <strain evidence="13 14">DSM 7320</strain>
    </source>
</reference>
<dbReference type="CDD" id="cd03425">
    <property type="entry name" value="NUDIX_MutT_NudA_like"/>
    <property type="match status" value="1"/>
</dbReference>
<sequence length="127" mass="14177">MLDIVAAILTNENDEILITKIAEGKNNGGCFEFPGGKIENGETRREALAREVKEELDIDIKVGEYFGESVYNDGGLGIKLNAFKGEIVSGDIKLSVHDEYKWVKKDELKDFKFLPADEKIVEELIAN</sequence>
<name>A0A1S8KX84_9CLOT</name>
<keyword evidence="8" id="KW-0460">Magnesium</keyword>
<dbReference type="PANTHER" id="PTHR47707">
    <property type="entry name" value="8-OXO-DGTP DIPHOSPHATASE"/>
    <property type="match status" value="1"/>
</dbReference>
<evidence type="ECO:0000256" key="5">
    <source>
        <dbReference type="ARBA" id="ARBA00022723"/>
    </source>
</evidence>
<keyword evidence="6" id="KW-0227">DNA damage</keyword>
<dbReference type="PROSITE" id="PS51462">
    <property type="entry name" value="NUDIX"/>
    <property type="match status" value="1"/>
</dbReference>
<organism evidence="13 14">
    <name type="scientific">Clostridium felsineum</name>
    <dbReference type="NCBI Taxonomy" id="36839"/>
    <lineage>
        <taxon>Bacteria</taxon>
        <taxon>Bacillati</taxon>
        <taxon>Bacillota</taxon>
        <taxon>Clostridia</taxon>
        <taxon>Eubacteriales</taxon>
        <taxon>Clostridiaceae</taxon>
        <taxon>Clostridium</taxon>
    </lineage>
</organism>
<proteinExistence type="inferred from homology"/>
<dbReference type="Pfam" id="PF00293">
    <property type="entry name" value="NUDIX"/>
    <property type="match status" value="1"/>
</dbReference>